<evidence type="ECO:0000256" key="8">
    <source>
        <dbReference type="ARBA" id="ARBA00022801"/>
    </source>
</evidence>
<evidence type="ECO:0000313" key="10">
    <source>
        <dbReference type="EMBL" id="MCU9614239.1"/>
    </source>
</evidence>
<dbReference type="InterPro" id="IPR000787">
    <property type="entry name" value="Peptidase_M29"/>
</dbReference>
<dbReference type="PANTHER" id="PTHR34448">
    <property type="entry name" value="AMINOPEPTIDASE"/>
    <property type="match status" value="1"/>
</dbReference>
<dbReference type="InterPro" id="IPR035097">
    <property type="entry name" value="M29_N-terminal"/>
</dbReference>
<dbReference type="SUPFAM" id="SSF144052">
    <property type="entry name" value="Thermophilic metalloprotease-like"/>
    <property type="match status" value="1"/>
</dbReference>
<keyword evidence="9" id="KW-0482">Metalloprotease</keyword>
<dbReference type="Proteomes" id="UP001209318">
    <property type="component" value="Unassembled WGS sequence"/>
</dbReference>
<dbReference type="InterPro" id="IPR052170">
    <property type="entry name" value="M29_Exopeptidase"/>
</dbReference>
<organism evidence="10 11">
    <name type="scientific">Perspicuibacillus lycopersici</name>
    <dbReference type="NCBI Taxonomy" id="1325689"/>
    <lineage>
        <taxon>Bacteria</taxon>
        <taxon>Bacillati</taxon>
        <taxon>Bacillota</taxon>
        <taxon>Bacilli</taxon>
        <taxon>Bacillales</taxon>
        <taxon>Bacillaceae</taxon>
        <taxon>Perspicuibacillus</taxon>
    </lineage>
</organism>
<dbReference type="Pfam" id="PF02073">
    <property type="entry name" value="Peptidase_M29"/>
    <property type="match status" value="1"/>
</dbReference>
<keyword evidence="5 10" id="KW-0031">Aminopeptidase</keyword>
<dbReference type="AlphaFoldDB" id="A0AAE3IVP1"/>
<dbReference type="Gene3D" id="3.40.1830.10">
    <property type="entry name" value="Thermophilic metalloprotease (M29)"/>
    <property type="match status" value="1"/>
</dbReference>
<comment type="cofactor">
    <cofactor evidence="1">
        <name>Co(2+)</name>
        <dbReference type="ChEBI" id="CHEBI:48828"/>
    </cofactor>
</comment>
<keyword evidence="11" id="KW-1185">Reference proteome</keyword>
<evidence type="ECO:0000256" key="3">
    <source>
        <dbReference type="ARBA" id="ARBA00001947"/>
    </source>
</evidence>
<accession>A0AAE3IVP1</accession>
<evidence type="ECO:0000256" key="1">
    <source>
        <dbReference type="ARBA" id="ARBA00001941"/>
    </source>
</evidence>
<sequence length="371" mass="41672">MKDPRIEKLAKNLINYSIGLQKGEKILIENFGLQKELVTALVKESYAAGGYPFVSLKDHEVNRSLLLGAQEEQYELMAAFEANVMSEMDAYIGLRAGNNINELADVPDEKMKIEGNTIGKKVHREIRVPKTRWTVLRYPTSNMAQLAKMSTEAFEDFYFNVCNLDYAKMSKAMDSLVDLMNKTDKVRLISPGTDLTFSIKNIPAIKCAGEANIPDGEVYTAPVRNSVNGTISYNTPSPYQGFTFENVKLTFKDGKIVEATANDTERINKIFDTDEGARFVGEFAIGVNPYILTPMQDILFDEKIAGSIHFTPGECYENAYNGNHSNIHWDMVLIQRPEYGGGEIYFDDILIRKDGLFVIPELEGLNPENLK</sequence>
<dbReference type="RefSeq" id="WP_263073478.1">
    <property type="nucleotide sequence ID" value="NZ_JAOUSF010000003.1"/>
</dbReference>
<comment type="caution">
    <text evidence="10">The sequence shown here is derived from an EMBL/GenBank/DDBJ whole genome shotgun (WGS) entry which is preliminary data.</text>
</comment>
<evidence type="ECO:0000256" key="2">
    <source>
        <dbReference type="ARBA" id="ARBA00001946"/>
    </source>
</evidence>
<keyword evidence="7" id="KW-0479">Metal-binding</keyword>
<name>A0AAE3IVP1_9BACI</name>
<evidence type="ECO:0000256" key="5">
    <source>
        <dbReference type="ARBA" id="ARBA00022438"/>
    </source>
</evidence>
<proteinExistence type="inferred from homology"/>
<comment type="cofactor">
    <cofactor evidence="2">
        <name>Mg(2+)</name>
        <dbReference type="ChEBI" id="CHEBI:18420"/>
    </cofactor>
</comment>
<protein>
    <submittedName>
        <fullName evidence="10">Aminopeptidase</fullName>
    </submittedName>
</protein>
<comment type="cofactor">
    <cofactor evidence="3">
        <name>Zn(2+)</name>
        <dbReference type="ChEBI" id="CHEBI:29105"/>
    </cofactor>
</comment>
<evidence type="ECO:0000256" key="6">
    <source>
        <dbReference type="ARBA" id="ARBA00022670"/>
    </source>
</evidence>
<evidence type="ECO:0000256" key="9">
    <source>
        <dbReference type="ARBA" id="ARBA00023049"/>
    </source>
</evidence>
<keyword evidence="6" id="KW-0645">Protease</keyword>
<keyword evidence="8" id="KW-0378">Hydrolase</keyword>
<evidence type="ECO:0000256" key="7">
    <source>
        <dbReference type="ARBA" id="ARBA00022723"/>
    </source>
</evidence>
<comment type="similarity">
    <text evidence="4">Belongs to the peptidase M29 family.</text>
</comment>
<dbReference type="GO" id="GO:0004177">
    <property type="term" value="F:aminopeptidase activity"/>
    <property type="evidence" value="ECO:0007669"/>
    <property type="project" value="UniProtKB-KW"/>
</dbReference>
<reference evidence="10" key="1">
    <citation type="submission" date="2022-10" db="EMBL/GenBank/DDBJ databases">
        <title>Description of Fervidibacillus gen. nov. in the family Fervidibacillaceae fam. nov. with two species, Fervidibacillus albus sp. nov., and Fervidibacillus halotolerans sp. nov., isolated from tidal flat sediments.</title>
        <authorList>
            <person name="Kwon K.K."/>
            <person name="Yang S.-H."/>
        </authorList>
    </citation>
    <scope>NUCLEOTIDE SEQUENCE</scope>
    <source>
        <strain evidence="10">JCM 19140</strain>
    </source>
</reference>
<evidence type="ECO:0000256" key="4">
    <source>
        <dbReference type="ARBA" id="ARBA00008236"/>
    </source>
</evidence>
<dbReference type="GO" id="GO:0008237">
    <property type="term" value="F:metallopeptidase activity"/>
    <property type="evidence" value="ECO:0007669"/>
    <property type="project" value="UniProtKB-KW"/>
</dbReference>
<dbReference type="PANTHER" id="PTHR34448:SF1">
    <property type="entry name" value="BLL6088 PROTEIN"/>
    <property type="match status" value="1"/>
</dbReference>
<dbReference type="GO" id="GO:0006508">
    <property type="term" value="P:proteolysis"/>
    <property type="evidence" value="ECO:0007669"/>
    <property type="project" value="UniProtKB-KW"/>
</dbReference>
<dbReference type="GO" id="GO:0046872">
    <property type="term" value="F:metal ion binding"/>
    <property type="evidence" value="ECO:0007669"/>
    <property type="project" value="UniProtKB-KW"/>
</dbReference>
<evidence type="ECO:0000313" key="11">
    <source>
        <dbReference type="Proteomes" id="UP001209318"/>
    </source>
</evidence>
<gene>
    <name evidence="10" type="ORF">OEV98_11765</name>
</gene>
<dbReference type="EMBL" id="JAOUSF010000003">
    <property type="protein sequence ID" value="MCU9614239.1"/>
    <property type="molecule type" value="Genomic_DNA"/>
</dbReference>